<dbReference type="NCBIfam" id="NF003591">
    <property type="entry name" value="PRK05254.1-4"/>
    <property type="match status" value="1"/>
</dbReference>
<dbReference type="InterPro" id="IPR005122">
    <property type="entry name" value="Uracil-DNA_glycosylase-like"/>
</dbReference>
<evidence type="ECO:0000256" key="1">
    <source>
        <dbReference type="ARBA" id="ARBA00001400"/>
    </source>
</evidence>
<feature type="domain" description="Uracil-DNA glycosylase-like" evidence="12">
    <location>
        <begin position="49"/>
        <end position="210"/>
    </location>
</feature>
<dbReference type="InterPro" id="IPR002043">
    <property type="entry name" value="UDG_fam1"/>
</dbReference>
<keyword evidence="13" id="KW-0326">Glycosidase</keyword>
<evidence type="ECO:0000256" key="3">
    <source>
        <dbReference type="ARBA" id="ARBA00008184"/>
    </source>
</evidence>
<proteinExistence type="inferred from homology"/>
<dbReference type="SUPFAM" id="SSF52141">
    <property type="entry name" value="Uracil-DNA glycosylase-like"/>
    <property type="match status" value="1"/>
</dbReference>
<dbReference type="SMART" id="SM00986">
    <property type="entry name" value="UDG"/>
    <property type="match status" value="1"/>
</dbReference>
<keyword evidence="8 9" id="KW-0234">DNA repair</keyword>
<evidence type="ECO:0000256" key="6">
    <source>
        <dbReference type="ARBA" id="ARBA00022763"/>
    </source>
</evidence>
<dbReference type="PANTHER" id="PTHR11264:SF0">
    <property type="entry name" value="URACIL-DNA GLYCOSYLASE"/>
    <property type="match status" value="1"/>
</dbReference>
<dbReference type="GO" id="GO:0097510">
    <property type="term" value="P:base-excision repair, AP site formation via deaminated base removal"/>
    <property type="evidence" value="ECO:0007669"/>
    <property type="project" value="TreeGrafter"/>
</dbReference>
<dbReference type="InterPro" id="IPR036895">
    <property type="entry name" value="Uracil-DNA_glycosylase-like_sf"/>
</dbReference>
<dbReference type="RefSeq" id="WP_157988592.1">
    <property type="nucleotide sequence ID" value="NZ_LR217715.1"/>
</dbReference>
<dbReference type="NCBIfam" id="TIGR00628">
    <property type="entry name" value="ung"/>
    <property type="match status" value="1"/>
</dbReference>
<reference evidence="13 14" key="1">
    <citation type="submission" date="2019-02" db="EMBL/GenBank/DDBJ databases">
        <authorList>
            <person name="Manzano-Marin A."/>
            <person name="Manzano-Marin A."/>
        </authorList>
    </citation>
    <scope>NUCLEOTIDE SEQUENCE [LARGE SCALE GENOMIC DNA]</scope>
    <source>
        <strain evidence="13 14">ErCikochiana</strain>
    </source>
</reference>
<comment type="catalytic activity">
    <reaction evidence="1 9 11">
        <text>Hydrolyzes single-stranded DNA or mismatched double-stranded DNA and polynucleotides, releasing free uracil.</text>
        <dbReference type="EC" id="3.2.2.27"/>
    </reaction>
</comment>
<dbReference type="NCBIfam" id="NF003588">
    <property type="entry name" value="PRK05254.1-1"/>
    <property type="match status" value="1"/>
</dbReference>
<feature type="active site" description="Proton acceptor" evidence="9 10">
    <location>
        <position position="64"/>
    </location>
</feature>
<dbReference type="PANTHER" id="PTHR11264">
    <property type="entry name" value="URACIL-DNA GLYCOSYLASE"/>
    <property type="match status" value="1"/>
</dbReference>
<dbReference type="OrthoDB" id="9804372at2"/>
<protein>
    <recommendedName>
        <fullName evidence="5 9">Uracil-DNA glycosylase</fullName>
        <shortName evidence="9">UDG</shortName>
        <ecNumber evidence="4 9">3.2.2.27</ecNumber>
    </recommendedName>
</protein>
<evidence type="ECO:0000256" key="4">
    <source>
        <dbReference type="ARBA" id="ARBA00012030"/>
    </source>
</evidence>
<evidence type="ECO:0000256" key="9">
    <source>
        <dbReference type="HAMAP-Rule" id="MF_00148"/>
    </source>
</evidence>
<dbReference type="NCBIfam" id="NF003592">
    <property type="entry name" value="PRK05254.1-5"/>
    <property type="match status" value="1"/>
</dbReference>
<keyword evidence="7 9" id="KW-0378">Hydrolase</keyword>
<keyword evidence="9" id="KW-0963">Cytoplasm</keyword>
<evidence type="ECO:0000256" key="10">
    <source>
        <dbReference type="PROSITE-ProRule" id="PRU10072"/>
    </source>
</evidence>
<dbReference type="Gene3D" id="3.40.470.10">
    <property type="entry name" value="Uracil-DNA glycosylase-like domain"/>
    <property type="match status" value="1"/>
</dbReference>
<dbReference type="Pfam" id="PF03167">
    <property type="entry name" value="UDG"/>
    <property type="match status" value="1"/>
</dbReference>
<dbReference type="GO" id="GO:0004844">
    <property type="term" value="F:uracil DNA N-glycosylase activity"/>
    <property type="evidence" value="ECO:0007669"/>
    <property type="project" value="UniProtKB-UniRule"/>
</dbReference>
<comment type="subcellular location">
    <subcellularLocation>
        <location evidence="9">Cytoplasm</location>
    </subcellularLocation>
</comment>
<evidence type="ECO:0000313" key="14">
    <source>
        <dbReference type="Proteomes" id="UP000294368"/>
    </source>
</evidence>
<evidence type="ECO:0000256" key="5">
    <source>
        <dbReference type="ARBA" id="ARBA00018429"/>
    </source>
</evidence>
<accession>A0A451DA90</accession>
<evidence type="ECO:0000313" key="13">
    <source>
        <dbReference type="EMBL" id="VFP83238.1"/>
    </source>
</evidence>
<evidence type="ECO:0000256" key="2">
    <source>
        <dbReference type="ARBA" id="ARBA00002631"/>
    </source>
</evidence>
<dbReference type="NCBIfam" id="NF003589">
    <property type="entry name" value="PRK05254.1-2"/>
    <property type="match status" value="1"/>
</dbReference>
<dbReference type="PROSITE" id="PS00130">
    <property type="entry name" value="U_DNA_GLYCOSYLASE"/>
    <property type="match status" value="1"/>
</dbReference>
<dbReference type="AlphaFoldDB" id="A0A451DA90"/>
<keyword evidence="6 9" id="KW-0227">DNA damage</keyword>
<dbReference type="InterPro" id="IPR018085">
    <property type="entry name" value="Ura-DNA_Glyclase_AS"/>
</dbReference>
<comment type="function">
    <text evidence="2 9 11">Excises uracil residues from the DNA which can arise as a result of misincorporation of dUMP residues by DNA polymerase or due to deamination of cytosine.</text>
</comment>
<dbReference type="SMART" id="SM00987">
    <property type="entry name" value="UreE_C"/>
    <property type="match status" value="1"/>
</dbReference>
<dbReference type="EC" id="3.2.2.27" evidence="4 9"/>
<dbReference type="CDD" id="cd10027">
    <property type="entry name" value="UDG-F1-like"/>
    <property type="match status" value="1"/>
</dbReference>
<name>A0A451DA90_9GAMM</name>
<dbReference type="FunFam" id="3.40.470.10:FF:000001">
    <property type="entry name" value="Uracil-DNA glycosylase"/>
    <property type="match status" value="1"/>
</dbReference>
<dbReference type="Proteomes" id="UP000294368">
    <property type="component" value="Chromosome"/>
</dbReference>
<evidence type="ECO:0000256" key="7">
    <source>
        <dbReference type="ARBA" id="ARBA00022801"/>
    </source>
</evidence>
<dbReference type="HAMAP" id="MF_00148">
    <property type="entry name" value="UDG"/>
    <property type="match status" value="1"/>
</dbReference>
<dbReference type="GO" id="GO:0005737">
    <property type="term" value="C:cytoplasm"/>
    <property type="evidence" value="ECO:0007669"/>
    <property type="project" value="UniProtKB-SubCell"/>
</dbReference>
<gene>
    <name evidence="9 13" type="primary">ung</name>
    <name evidence="13" type="ORF">ERCIKOCA2762_481</name>
</gene>
<evidence type="ECO:0000259" key="12">
    <source>
        <dbReference type="SMART" id="SM00986"/>
    </source>
</evidence>
<sequence length="222" mass="25626">MAHILSWKDVLAHEKKKYYFKQVLDKVYLEREGGKIIYPPAQFVFEVFRLTELYQVKVVILGQDPYHHPNQAHGLAFSVLPGVSTPPSLKNIYKELMRDIPGFQPPQHGCLESWAQQGVFLLNTILTVEAGKPHSHAKFGWSMFTNKVISIINEHCEKIVFLLWGVEAQRRVRLIHHRYHYVLSTVHPSPLSAYRGFFGCSHFSKTNKFLSCIGKNPINWTL</sequence>
<evidence type="ECO:0000256" key="11">
    <source>
        <dbReference type="RuleBase" id="RU003780"/>
    </source>
</evidence>
<evidence type="ECO:0000256" key="8">
    <source>
        <dbReference type="ARBA" id="ARBA00023204"/>
    </source>
</evidence>
<dbReference type="EMBL" id="LR217715">
    <property type="protein sequence ID" value="VFP83238.1"/>
    <property type="molecule type" value="Genomic_DNA"/>
</dbReference>
<comment type="similarity">
    <text evidence="3 9 11">Belongs to the uracil-DNA glycosylase (UDG) superfamily. UNG family.</text>
</comment>
<organism evidence="13 14">
    <name type="scientific">Candidatus Erwinia haradaeae</name>
    <dbReference type="NCBI Taxonomy" id="1922217"/>
    <lineage>
        <taxon>Bacteria</taxon>
        <taxon>Pseudomonadati</taxon>
        <taxon>Pseudomonadota</taxon>
        <taxon>Gammaproteobacteria</taxon>
        <taxon>Enterobacterales</taxon>
        <taxon>Erwiniaceae</taxon>
        <taxon>Erwinia</taxon>
    </lineage>
</organism>